<dbReference type="PANTHER" id="PTHR12302">
    <property type="entry name" value="EBNA2 BINDING PROTEIN P100"/>
    <property type="match status" value="1"/>
</dbReference>
<gene>
    <name evidence="5" type="ORF">DBRI1063_LOCUS19790</name>
</gene>
<dbReference type="GO" id="GO:0004519">
    <property type="term" value="F:endonuclease activity"/>
    <property type="evidence" value="ECO:0007669"/>
    <property type="project" value="UniProtKB-KW"/>
</dbReference>
<feature type="domain" description="TNase-like" evidence="4">
    <location>
        <begin position="22"/>
        <end position="156"/>
    </location>
</feature>
<proteinExistence type="predicted"/>
<evidence type="ECO:0000256" key="3">
    <source>
        <dbReference type="ARBA" id="ARBA00022801"/>
    </source>
</evidence>
<protein>
    <recommendedName>
        <fullName evidence="4">TNase-like domain-containing protein</fullName>
    </recommendedName>
</protein>
<evidence type="ECO:0000256" key="2">
    <source>
        <dbReference type="ARBA" id="ARBA00022759"/>
    </source>
</evidence>
<accession>A0A7S1ZRS9</accession>
<dbReference type="GO" id="GO:0005737">
    <property type="term" value="C:cytoplasm"/>
    <property type="evidence" value="ECO:0007669"/>
    <property type="project" value="TreeGrafter"/>
</dbReference>
<sequence length="208" mass="23540">MANETPPTKKRLSPIYDKLPSGAEKHKVRNVYDGDTLTLIDERRVRFLAIDTPEIKEKQAFAQEAKMYTKNICDKKEIWLTFEPGHEREDHYGRLLAFVWVPAENGKGYLCVNEGIIEAGLACVYTTGKSKKLHNMEKILAMQKEARLAGRGLWSSFEDYSVVKTANGAAFHVRGCKHLRKSKNLIETKASMALDEGLHPCRTCLADK</sequence>
<dbReference type="SMART" id="SM00318">
    <property type="entry name" value="SNc"/>
    <property type="match status" value="1"/>
</dbReference>
<evidence type="ECO:0000313" key="5">
    <source>
        <dbReference type="EMBL" id="CAD9347247.1"/>
    </source>
</evidence>
<dbReference type="GO" id="GO:0016787">
    <property type="term" value="F:hydrolase activity"/>
    <property type="evidence" value="ECO:0007669"/>
    <property type="project" value="UniProtKB-KW"/>
</dbReference>
<dbReference type="PROSITE" id="PS50830">
    <property type="entry name" value="TNASE_3"/>
    <property type="match status" value="1"/>
</dbReference>
<keyword evidence="2" id="KW-0255">Endonuclease</keyword>
<dbReference type="EMBL" id="HBGN01030743">
    <property type="protein sequence ID" value="CAD9347247.1"/>
    <property type="molecule type" value="Transcribed_RNA"/>
</dbReference>
<dbReference type="PANTHER" id="PTHR12302:SF3">
    <property type="entry name" value="SERINE_THREONINE-PROTEIN KINASE 31"/>
    <property type="match status" value="1"/>
</dbReference>
<evidence type="ECO:0000256" key="1">
    <source>
        <dbReference type="ARBA" id="ARBA00022722"/>
    </source>
</evidence>
<dbReference type="AlphaFoldDB" id="A0A7S1ZRS9"/>
<keyword evidence="1" id="KW-0540">Nuclease</keyword>
<organism evidence="5">
    <name type="scientific">Ditylum brightwellii</name>
    <dbReference type="NCBI Taxonomy" id="49249"/>
    <lineage>
        <taxon>Eukaryota</taxon>
        <taxon>Sar</taxon>
        <taxon>Stramenopiles</taxon>
        <taxon>Ochrophyta</taxon>
        <taxon>Bacillariophyta</taxon>
        <taxon>Mediophyceae</taxon>
        <taxon>Lithodesmiophycidae</taxon>
        <taxon>Lithodesmiales</taxon>
        <taxon>Lithodesmiaceae</taxon>
        <taxon>Ditylum</taxon>
    </lineage>
</organism>
<evidence type="ECO:0000259" key="4">
    <source>
        <dbReference type="PROSITE" id="PS50830"/>
    </source>
</evidence>
<dbReference type="SUPFAM" id="SSF50199">
    <property type="entry name" value="Staphylococcal nuclease"/>
    <property type="match status" value="1"/>
</dbReference>
<name>A0A7S1ZRS9_9STRA</name>
<dbReference type="Gene3D" id="2.40.50.90">
    <property type="match status" value="1"/>
</dbReference>
<dbReference type="InterPro" id="IPR035437">
    <property type="entry name" value="SNase_OB-fold_sf"/>
</dbReference>
<keyword evidence="3" id="KW-0378">Hydrolase</keyword>
<dbReference type="Pfam" id="PF00565">
    <property type="entry name" value="SNase"/>
    <property type="match status" value="1"/>
</dbReference>
<dbReference type="InterPro" id="IPR016071">
    <property type="entry name" value="Staphylococal_nuclease_OB-fold"/>
</dbReference>
<reference evidence="5" key="1">
    <citation type="submission" date="2021-01" db="EMBL/GenBank/DDBJ databases">
        <authorList>
            <person name="Corre E."/>
            <person name="Pelletier E."/>
            <person name="Niang G."/>
            <person name="Scheremetjew M."/>
            <person name="Finn R."/>
            <person name="Kale V."/>
            <person name="Holt S."/>
            <person name="Cochrane G."/>
            <person name="Meng A."/>
            <person name="Brown T."/>
            <person name="Cohen L."/>
        </authorList>
    </citation>
    <scope>NUCLEOTIDE SEQUENCE</scope>
    <source>
        <strain evidence="5">Pop2</strain>
    </source>
</reference>